<reference evidence="1 2" key="1">
    <citation type="submission" date="2018-08" db="EMBL/GenBank/DDBJ databases">
        <title>Lysobacter sp. zong2l5, whole genome shotgun sequence.</title>
        <authorList>
            <person name="Zhang X."/>
            <person name="Feng G."/>
            <person name="Zhu H."/>
        </authorList>
    </citation>
    <scope>NUCLEOTIDE SEQUENCE [LARGE SCALE GENOMIC DNA]</scope>
    <source>
        <strain evidence="2">zong2l5</strain>
    </source>
</reference>
<evidence type="ECO:0000313" key="1">
    <source>
        <dbReference type="EMBL" id="RDZ29477.1"/>
    </source>
</evidence>
<dbReference type="Proteomes" id="UP000264492">
    <property type="component" value="Unassembled WGS sequence"/>
</dbReference>
<proteinExistence type="predicted"/>
<dbReference type="EMBL" id="QTSU01000001">
    <property type="protein sequence ID" value="RDZ29477.1"/>
    <property type="molecule type" value="Genomic_DNA"/>
</dbReference>
<organism evidence="1 2">
    <name type="scientific">Lysobacter silvisoli</name>
    <dbReference type="NCBI Taxonomy" id="2293254"/>
    <lineage>
        <taxon>Bacteria</taxon>
        <taxon>Pseudomonadati</taxon>
        <taxon>Pseudomonadota</taxon>
        <taxon>Gammaproteobacteria</taxon>
        <taxon>Lysobacterales</taxon>
        <taxon>Lysobacteraceae</taxon>
        <taxon>Lysobacter</taxon>
    </lineage>
</organism>
<comment type="caution">
    <text evidence="1">The sequence shown here is derived from an EMBL/GenBank/DDBJ whole genome shotgun (WGS) entry which is preliminary data.</text>
</comment>
<sequence>MPAPASVWIGRVVPPYPDGLKSNTGSCVGSGSAPEQICARSIGTLDDAQDRSIKLYAGEFAGREGNSPRWKITDVVPYPKLKRGEYLSVATCQRDGVEDAGLIAIVDTAVADAAAQETFQASRWAVRLDRDSGKFVEVPPASVRCYNEGFGAE</sequence>
<dbReference type="AlphaFoldDB" id="A0A371K6L5"/>
<protein>
    <submittedName>
        <fullName evidence="1">Uncharacterized protein</fullName>
    </submittedName>
</protein>
<gene>
    <name evidence="1" type="ORF">DX914_10480</name>
</gene>
<accession>A0A371K6L5</accession>
<keyword evidence="2" id="KW-1185">Reference proteome</keyword>
<evidence type="ECO:0000313" key="2">
    <source>
        <dbReference type="Proteomes" id="UP000264492"/>
    </source>
</evidence>
<name>A0A371K6L5_9GAMM</name>